<proteinExistence type="predicted"/>
<dbReference type="EMBL" id="JBBPBN010000005">
    <property type="protein sequence ID" value="KAK9038086.1"/>
    <property type="molecule type" value="Genomic_DNA"/>
</dbReference>
<keyword evidence="1" id="KW-1133">Transmembrane helix</keyword>
<feature type="transmembrane region" description="Helical" evidence="1">
    <location>
        <begin position="12"/>
        <end position="30"/>
    </location>
</feature>
<keyword evidence="1" id="KW-0472">Membrane</keyword>
<keyword evidence="3" id="KW-1185">Reference proteome</keyword>
<accession>A0ABR2TKT6</accession>
<evidence type="ECO:0000313" key="3">
    <source>
        <dbReference type="Proteomes" id="UP001396334"/>
    </source>
</evidence>
<dbReference type="Proteomes" id="UP001396334">
    <property type="component" value="Unassembled WGS sequence"/>
</dbReference>
<evidence type="ECO:0000256" key="1">
    <source>
        <dbReference type="SAM" id="Phobius"/>
    </source>
</evidence>
<protein>
    <submittedName>
        <fullName evidence="2">Uncharacterized protein</fullName>
    </submittedName>
</protein>
<organism evidence="2 3">
    <name type="scientific">Hibiscus sabdariffa</name>
    <name type="common">roselle</name>
    <dbReference type="NCBI Taxonomy" id="183260"/>
    <lineage>
        <taxon>Eukaryota</taxon>
        <taxon>Viridiplantae</taxon>
        <taxon>Streptophyta</taxon>
        <taxon>Embryophyta</taxon>
        <taxon>Tracheophyta</taxon>
        <taxon>Spermatophyta</taxon>
        <taxon>Magnoliopsida</taxon>
        <taxon>eudicotyledons</taxon>
        <taxon>Gunneridae</taxon>
        <taxon>Pentapetalae</taxon>
        <taxon>rosids</taxon>
        <taxon>malvids</taxon>
        <taxon>Malvales</taxon>
        <taxon>Malvaceae</taxon>
        <taxon>Malvoideae</taxon>
        <taxon>Hibiscus</taxon>
    </lineage>
</organism>
<name>A0ABR2TKT6_9ROSI</name>
<reference evidence="2 3" key="1">
    <citation type="journal article" date="2024" name="G3 (Bethesda)">
        <title>Genome assembly of Hibiscus sabdariffa L. provides insights into metabolisms of medicinal natural products.</title>
        <authorList>
            <person name="Kim T."/>
        </authorList>
    </citation>
    <scope>NUCLEOTIDE SEQUENCE [LARGE SCALE GENOMIC DNA]</scope>
    <source>
        <strain evidence="2">TK-2024</strain>
        <tissue evidence="2">Old leaves</tissue>
    </source>
</reference>
<keyword evidence="1" id="KW-0812">Transmembrane</keyword>
<gene>
    <name evidence="2" type="ORF">V6N11_022976</name>
</gene>
<evidence type="ECO:0000313" key="2">
    <source>
        <dbReference type="EMBL" id="KAK9038086.1"/>
    </source>
</evidence>
<sequence length="132" mass="15107">MCQQHSCLICFWHYAGSSVLSLHLVMVMMLKQSSLTLKSVLKLISERVMLVPECKRSVTHILNALLLEKGTDATVLLCLLDMRKDWIEDDFFHSYPPLCVNRYSEGGKAVSRKIQYWEALSGVFRLKQGLES</sequence>
<comment type="caution">
    <text evidence="2">The sequence shown here is derived from an EMBL/GenBank/DDBJ whole genome shotgun (WGS) entry which is preliminary data.</text>
</comment>